<dbReference type="OMA" id="CEGLHYE"/>
<dbReference type="WormBase" id="C12D5.10">
    <property type="protein sequence ID" value="CE35229"/>
    <property type="gene ID" value="WBGene00015711"/>
</dbReference>
<feature type="domain" description="T20D4.11-like" evidence="2">
    <location>
        <begin position="27"/>
        <end position="177"/>
    </location>
</feature>
<evidence type="ECO:0000313" key="3">
    <source>
        <dbReference type="EMBL" id="CCD64278.1"/>
    </source>
</evidence>
<protein>
    <submittedName>
        <fullName evidence="3">T20D4.11-like domain-containing protein</fullName>
    </submittedName>
</protein>
<dbReference type="OrthoDB" id="5869970at2759"/>
<feature type="chain" id="PRO_5004185737" evidence="1">
    <location>
        <begin position="19"/>
        <end position="357"/>
    </location>
</feature>
<sequence length="357" mass="40815">MQHFSPFIILLLFVSVTPESNVTLKNCTLQDIQSVQQNCEPFANELNSYNDDYDGKILPDDIIGNMTDLCSSVIKCYGEYECQESANYKKKFERECAEMKISNARVKECMLEIYGAIFEDTYNCTKNFDWLAKDPVTKRNAYLSGKDCFMEIVTNDCSNSSVMYFSSQYEHFVDLISIKPDGEPCVGLYYELNELRCNEPVSQFSLQFVTLFAKLMPPMVMNQSESDEANEFTNLLKHDDSDTSKICMYVQDCLVDSCTFSKKKGISEYLDVVCGELEKMDNINEKFVDCLDFFRDDNSTLSNCVKNYETSKTVENAPVVLKNCIKNGIEAKCGAAALENFDNNYEFYFTKGMLKKP</sequence>
<evidence type="ECO:0000259" key="2">
    <source>
        <dbReference type="Pfam" id="PF01579"/>
    </source>
</evidence>
<dbReference type="eggNOG" id="ENOG502THMK">
    <property type="taxonomic scope" value="Eukaryota"/>
</dbReference>
<dbReference type="AlphaFoldDB" id="Q17932"/>
<dbReference type="Bgee" id="WBGene00015711">
    <property type="expression patterns" value="Expressed in larva and 1 other cell type or tissue"/>
</dbReference>
<feature type="domain" description="T20D4.11-like" evidence="2">
    <location>
        <begin position="239"/>
        <end position="346"/>
    </location>
</feature>
<dbReference type="AGR" id="WB:WBGene00015711"/>
<dbReference type="GeneID" id="182539"/>
<dbReference type="PhylomeDB" id="Q17932"/>
<dbReference type="EMBL" id="BX284605">
    <property type="protein sequence ID" value="CCD64278.1"/>
    <property type="molecule type" value="Genomic_DNA"/>
</dbReference>
<gene>
    <name evidence="3 5" type="ORF">C12D5.10</name>
    <name evidence="3" type="ORF">CELE_C12D5.10</name>
</gene>
<evidence type="ECO:0000256" key="1">
    <source>
        <dbReference type="SAM" id="SignalP"/>
    </source>
</evidence>
<dbReference type="InParanoid" id="Q17932"/>
<reference evidence="3 4" key="1">
    <citation type="journal article" date="1998" name="Science">
        <title>Genome sequence of the nematode C. elegans: a platform for investigating biology.</title>
        <authorList>
            <consortium name="The C. elegans sequencing consortium"/>
            <person name="Sulson J.E."/>
            <person name="Waterston R."/>
        </authorList>
    </citation>
    <scope>NUCLEOTIDE SEQUENCE [LARGE SCALE GENOMIC DNA]</scope>
    <source>
        <strain evidence="3 4">Bristol N2</strain>
    </source>
</reference>
<dbReference type="RefSeq" id="NP_504992.2">
    <property type="nucleotide sequence ID" value="NM_072591.4"/>
</dbReference>
<dbReference type="PANTHER" id="PTHR31897">
    <property type="entry name" value="PROTEIN CBG17011-RELATED"/>
    <property type="match status" value="1"/>
</dbReference>
<proteinExistence type="predicted"/>
<dbReference type="InterPro" id="IPR002542">
    <property type="entry name" value="T20D4.11-like_dom"/>
</dbReference>
<dbReference type="HOGENOM" id="CLU_058511_0_0_1"/>
<accession>Q17932</accession>
<dbReference type="UCSC" id="C12D5.10">
    <property type="organism name" value="c. elegans"/>
</dbReference>
<name>Q17932_CAEEL</name>
<dbReference type="STRING" id="6239.C12D5.10.1"/>
<dbReference type="PIR" id="T30071">
    <property type="entry name" value="T30071"/>
</dbReference>
<dbReference type="Pfam" id="PF01579">
    <property type="entry name" value="DUF19"/>
    <property type="match status" value="2"/>
</dbReference>
<keyword evidence="4" id="KW-1185">Reference proteome</keyword>
<evidence type="ECO:0000313" key="5">
    <source>
        <dbReference type="WormBase" id="C12D5.10"/>
    </source>
</evidence>
<dbReference type="Proteomes" id="UP000001940">
    <property type="component" value="Chromosome V"/>
</dbReference>
<dbReference type="CTD" id="182539"/>
<feature type="signal peptide" evidence="1">
    <location>
        <begin position="1"/>
        <end position="18"/>
    </location>
</feature>
<dbReference type="FunCoup" id="Q17932">
    <property type="interactions" value="5"/>
</dbReference>
<keyword evidence="1" id="KW-0732">Signal</keyword>
<dbReference type="KEGG" id="cel:CELE_C12D5.10"/>
<evidence type="ECO:0000313" key="4">
    <source>
        <dbReference type="Proteomes" id="UP000001940"/>
    </source>
</evidence>
<organism evidence="3 4">
    <name type="scientific">Caenorhabditis elegans</name>
    <dbReference type="NCBI Taxonomy" id="6239"/>
    <lineage>
        <taxon>Eukaryota</taxon>
        <taxon>Metazoa</taxon>
        <taxon>Ecdysozoa</taxon>
        <taxon>Nematoda</taxon>
        <taxon>Chromadorea</taxon>
        <taxon>Rhabditida</taxon>
        <taxon>Rhabditina</taxon>
        <taxon>Rhabditomorpha</taxon>
        <taxon>Rhabditoidea</taxon>
        <taxon>Rhabditidae</taxon>
        <taxon>Peloderinae</taxon>
        <taxon>Caenorhabditis</taxon>
    </lineage>
</organism>
<dbReference type="PANTHER" id="PTHR31897:SF5">
    <property type="entry name" value="DUF19 DOMAIN-CONTAINING PROTEIN"/>
    <property type="match status" value="1"/>
</dbReference>
<dbReference type="PaxDb" id="6239-C12D5.10"/>